<keyword evidence="1" id="KW-0472">Membrane</keyword>
<evidence type="ECO:0000259" key="2">
    <source>
        <dbReference type="Pfam" id="PF01396"/>
    </source>
</evidence>
<keyword evidence="5" id="KW-1185">Reference proteome</keyword>
<proteinExistence type="predicted"/>
<dbReference type="Pfam" id="PF04471">
    <property type="entry name" value="Mrr_cat"/>
    <property type="match status" value="1"/>
</dbReference>
<keyword evidence="4" id="KW-0540">Nuclease</keyword>
<dbReference type="InterPro" id="IPR007560">
    <property type="entry name" value="Restrct_endonuc_IV_Mrr"/>
</dbReference>
<protein>
    <submittedName>
        <fullName evidence="4">Restriction endonuclease</fullName>
        <ecNumber evidence="4">3.1.21.-</ecNumber>
    </submittedName>
</protein>
<dbReference type="GO" id="GO:0004519">
    <property type="term" value="F:endonuclease activity"/>
    <property type="evidence" value="ECO:0007669"/>
    <property type="project" value="UniProtKB-KW"/>
</dbReference>
<keyword evidence="1" id="KW-1133">Transmembrane helix</keyword>
<dbReference type="InterPro" id="IPR013498">
    <property type="entry name" value="Topo_IA_Znf"/>
</dbReference>
<name>A0ABT5HX05_9CAUL</name>
<evidence type="ECO:0000259" key="3">
    <source>
        <dbReference type="Pfam" id="PF04471"/>
    </source>
</evidence>
<dbReference type="InterPro" id="IPR052906">
    <property type="entry name" value="Type_IV_Methyl-Rstrct_Enzyme"/>
</dbReference>
<evidence type="ECO:0000313" key="5">
    <source>
        <dbReference type="Proteomes" id="UP001214854"/>
    </source>
</evidence>
<dbReference type="InterPro" id="IPR011335">
    <property type="entry name" value="Restrct_endonuc-II-like"/>
</dbReference>
<keyword evidence="4" id="KW-0378">Hydrolase</keyword>
<dbReference type="Gene3D" id="3.30.65.10">
    <property type="entry name" value="Bacterial Topoisomerase I, domain 1"/>
    <property type="match status" value="1"/>
</dbReference>
<sequence length="295" mass="32828">MPQYDQVSVLETLVRKFSRVPPFVTAPLALISHIGFSQVTRWTVLPAPEDVTTVASFYQDVLFWAVIKAWATVFQYLVPLIMLFSIVLWFKAFLVRWQDEKRFARVAASPVHSSLHEMTWQEFERLVGRAFVSMGYKVQHTGRAGADGGIDLILRRGSETALVQCKHWKANKVSVEKVRELFGLMAERGAAQGYLVSAGDYTRDAGRFASGKNITLVTGEQLHRLISIGRLPSEVSVTEAVQVAAVFDGQSCPDCGGAMVERTARRGRNIGQTFWGCRKYPQCNGIRMGGGRPAN</sequence>
<evidence type="ECO:0000313" key="4">
    <source>
        <dbReference type="EMBL" id="MDC7684380.1"/>
    </source>
</evidence>
<keyword evidence="4" id="KW-0255">Endonuclease</keyword>
<dbReference type="RefSeq" id="WP_272748855.1">
    <property type="nucleotide sequence ID" value="NZ_JAQQKX010000012.1"/>
</dbReference>
<feature type="domain" description="Restriction endonuclease type IV Mrr" evidence="3">
    <location>
        <begin position="115"/>
        <end position="226"/>
    </location>
</feature>
<dbReference type="Gene3D" id="3.40.1350.10">
    <property type="match status" value="1"/>
</dbReference>
<dbReference type="EMBL" id="JAQQKX010000012">
    <property type="protein sequence ID" value="MDC7684380.1"/>
    <property type="molecule type" value="Genomic_DNA"/>
</dbReference>
<dbReference type="SUPFAM" id="SSF52980">
    <property type="entry name" value="Restriction endonuclease-like"/>
    <property type="match status" value="1"/>
</dbReference>
<feature type="domain" description="DNA topoisomerase type IA zn finger" evidence="2">
    <location>
        <begin position="250"/>
        <end position="284"/>
    </location>
</feature>
<dbReference type="PANTHER" id="PTHR30015:SF7">
    <property type="entry name" value="TYPE IV METHYL-DIRECTED RESTRICTION ENZYME ECOKMRR"/>
    <property type="match status" value="1"/>
</dbReference>
<dbReference type="Proteomes" id="UP001214854">
    <property type="component" value="Unassembled WGS sequence"/>
</dbReference>
<dbReference type="Pfam" id="PF01396">
    <property type="entry name" value="Zn_ribbon_Top1"/>
    <property type="match status" value="1"/>
</dbReference>
<keyword evidence="1" id="KW-0812">Transmembrane</keyword>
<gene>
    <name evidence="4" type="ORF">PQU92_13925</name>
</gene>
<dbReference type="SUPFAM" id="SSF57783">
    <property type="entry name" value="Zinc beta-ribbon"/>
    <property type="match status" value="1"/>
</dbReference>
<dbReference type="GO" id="GO:0016787">
    <property type="term" value="F:hydrolase activity"/>
    <property type="evidence" value="ECO:0007669"/>
    <property type="project" value="UniProtKB-KW"/>
</dbReference>
<evidence type="ECO:0000256" key="1">
    <source>
        <dbReference type="SAM" id="Phobius"/>
    </source>
</evidence>
<accession>A0ABT5HX05</accession>
<feature type="transmembrane region" description="Helical" evidence="1">
    <location>
        <begin position="73"/>
        <end position="95"/>
    </location>
</feature>
<dbReference type="InterPro" id="IPR011856">
    <property type="entry name" value="tRNA_endonuc-like_dom_sf"/>
</dbReference>
<organism evidence="4 5">
    <name type="scientific">Asticcacaulis aquaticus</name>
    <dbReference type="NCBI Taxonomy" id="2984212"/>
    <lineage>
        <taxon>Bacteria</taxon>
        <taxon>Pseudomonadati</taxon>
        <taxon>Pseudomonadota</taxon>
        <taxon>Alphaproteobacteria</taxon>
        <taxon>Caulobacterales</taxon>
        <taxon>Caulobacteraceae</taxon>
        <taxon>Asticcacaulis</taxon>
    </lineage>
</organism>
<reference evidence="4 5" key="1">
    <citation type="submission" date="2023-01" db="EMBL/GenBank/DDBJ databases">
        <title>Novel species of the genus Asticcacaulis isolated from rivers.</title>
        <authorList>
            <person name="Lu H."/>
        </authorList>
    </citation>
    <scope>NUCLEOTIDE SEQUENCE [LARGE SCALE GENOMIC DNA]</scope>
    <source>
        <strain evidence="4 5">BYS171W</strain>
    </source>
</reference>
<comment type="caution">
    <text evidence="4">The sequence shown here is derived from an EMBL/GenBank/DDBJ whole genome shotgun (WGS) entry which is preliminary data.</text>
</comment>
<dbReference type="EC" id="3.1.21.-" evidence="4"/>
<dbReference type="PANTHER" id="PTHR30015">
    <property type="entry name" value="MRR RESTRICTION SYSTEM PROTEIN"/>
    <property type="match status" value="1"/>
</dbReference>